<geneLocation type="plasmid" evidence="2">
    <name>fosmid 1D</name>
</geneLocation>
<dbReference type="Pfam" id="PF04296">
    <property type="entry name" value="YlxR"/>
    <property type="match status" value="1"/>
</dbReference>
<keyword evidence="2" id="KW-0614">Plasmid</keyword>
<dbReference type="InterPro" id="IPR007393">
    <property type="entry name" value="YlxR_dom"/>
</dbReference>
<feature type="domain" description="YlxR" evidence="1">
    <location>
        <begin position="4"/>
        <end position="54"/>
    </location>
</feature>
<evidence type="ECO:0000313" key="2">
    <source>
        <dbReference type="EMBL" id="CDL65359.1"/>
    </source>
</evidence>
<proteinExistence type="predicted"/>
<dbReference type="Gene3D" id="3.30.1230.10">
    <property type="entry name" value="YlxR-like"/>
    <property type="match status" value="1"/>
</dbReference>
<dbReference type="EMBL" id="HG796236">
    <property type="protein sequence ID" value="CDL65359.1"/>
    <property type="molecule type" value="Genomic_DNA"/>
</dbReference>
<evidence type="ECO:0000259" key="1">
    <source>
        <dbReference type="Pfam" id="PF04296"/>
    </source>
</evidence>
<dbReference type="InterPro" id="IPR035931">
    <property type="entry name" value="YlxR-like_sf"/>
</dbReference>
<reference evidence="2" key="1">
    <citation type="journal article" date="2015" name="Res. Microbiol.">
        <title>New FeFe-hydrogenase genes identified in a metagenomic fosmid library from a municipal wastewater treatment plant as revealed by high-throughput sequencing.</title>
        <authorList>
            <person name="Tomazetto G."/>
            <person name="Wibberg D."/>
            <person name="Schluter A."/>
            <person name="Oliveira V.M."/>
        </authorList>
    </citation>
    <scope>NUCLEOTIDE SEQUENCE</scope>
    <source>
        <plasmid evidence="2">fosmid 1D</plasmid>
    </source>
</reference>
<sequence>MPTRSCCVCRQPADKAELLRLVAVEKNGKLSLCADIDQSLPGRGVYSHLVSSCLFSKKIAGAVRHGLFSAGRAKPKDSGNGHREDVALSAGFITEILLSVISEYQTGAGRKYKLSTENVIKKIQVVLEQPEKQEKPKLRL</sequence>
<gene>
    <name evidence="2" type="ORF">WWTP_pFosmid_1D_0026</name>
</gene>
<organism evidence="2">
    <name type="scientific">wastewater metagenome</name>
    <dbReference type="NCBI Taxonomy" id="527639"/>
    <lineage>
        <taxon>unclassified sequences</taxon>
        <taxon>metagenomes</taxon>
        <taxon>ecological metagenomes</taxon>
    </lineage>
</organism>
<protein>
    <recommendedName>
        <fullName evidence="1">YlxR domain-containing protein</fullName>
    </recommendedName>
</protein>
<accession>A0A0A8KXS7</accession>
<name>A0A0A8KXS7_9ZZZZ</name>
<dbReference type="AlphaFoldDB" id="A0A0A8KXS7"/>
<dbReference type="SUPFAM" id="SSF64376">
    <property type="entry name" value="YlxR-like"/>
    <property type="match status" value="1"/>
</dbReference>